<evidence type="ECO:0000259" key="5">
    <source>
        <dbReference type="PROSITE" id="PS51669"/>
    </source>
</evidence>
<gene>
    <name evidence="6" type="ORF">BSZ19_24075</name>
</gene>
<dbReference type="Gene3D" id="2.40.40.20">
    <property type="match status" value="1"/>
</dbReference>
<dbReference type="SUPFAM" id="SSF53706">
    <property type="entry name" value="Formate dehydrogenase/DMSO reductase, domains 1-3"/>
    <property type="match status" value="1"/>
</dbReference>
<dbReference type="EMBL" id="NAFL01000260">
    <property type="protein sequence ID" value="OSJ30592.1"/>
    <property type="molecule type" value="Genomic_DNA"/>
</dbReference>
<dbReference type="RefSeq" id="WP_085401974.1">
    <property type="nucleotide sequence ID" value="NZ_NAFL01000260.1"/>
</dbReference>
<evidence type="ECO:0000313" key="6">
    <source>
        <dbReference type="EMBL" id="OSJ30592.1"/>
    </source>
</evidence>
<evidence type="ECO:0000256" key="1">
    <source>
        <dbReference type="ARBA" id="ARBA00010312"/>
    </source>
</evidence>
<dbReference type="InterPro" id="IPR006963">
    <property type="entry name" value="Mopterin_OxRdtase_4Fe-4S_dom"/>
</dbReference>
<dbReference type="Pfam" id="PF00384">
    <property type="entry name" value="Molybdopterin"/>
    <property type="match status" value="1"/>
</dbReference>
<sequence length="678" mass="73001">MSAVDAKIVRTMCPMNCHPTFCGMQVEVESGRLKTLSGDKDNPDSAGFLCVRGRATSEIFGNPKRLLYPQIRDDRRTDIWRRVSWDEALDFMAKRMRSAGPEAVGLWAGHGGFTVGSAVTVQLMQRFAHMYGCQNWHPAMVCWGLGGFGVGLTGALKVNTKEDMAENSNMIVLWGANISSQPNTARHIVAARRRGAKVITIDVRRTEAAAQSDEVFLIRPGSDAAFALAVMHVIVTEKLHDSEFIEAHTVGFAELSSHVLSFTPAWAAAETGLEEGQIASFARAYASTRPAMILLGGSSMHKSANGWHAARAISCLPALTGNFGVGGGGLGPRHGAHSAAMCNLNTGVTRAPGNYVANQMPDIAKALSDGQLKVLLLLGTNMLSSFADAGEISHGLDKTGLVVCVDLFMNETARRFADVLLPGTAWLEELGFKVTNTHLYLMERALEREGETRPIYEILSSLADSLGLADFFPWASIEEVIDVILNDTTTGHATVASLRAAGGFLPLNVPAVAYADRKFDSPSGKIEFCSPQAARLGLPPLPVHGGDQASPYPLSLSFGRTLTHFHSFYDEGQALPALAKHNVAPQLWISPVDAEARQLSNGDAIRIYNQRGEFAAKACVTDDVKRGVVWMRDGWVGLNHLTSGDAVLTGDALSLFHFSVGQSDYGARVEVARRQASL</sequence>
<dbReference type="SMART" id="SM00926">
    <property type="entry name" value="Molybdop_Fe4S4"/>
    <property type="match status" value="1"/>
</dbReference>
<keyword evidence="3" id="KW-0408">Iron</keyword>
<dbReference type="InterPro" id="IPR006657">
    <property type="entry name" value="MoPterin_dinucl-bd_dom"/>
</dbReference>
<accession>A0A1Y2JKP1</accession>
<dbReference type="InterPro" id="IPR006656">
    <property type="entry name" value="Mopterin_OxRdtase"/>
</dbReference>
<dbReference type="Gene3D" id="2.20.25.90">
    <property type="entry name" value="ADC-like domains"/>
    <property type="match status" value="1"/>
</dbReference>
<protein>
    <recommendedName>
        <fullName evidence="5">4Fe-4S Mo/W bis-MGD-type domain-containing protein</fullName>
    </recommendedName>
</protein>
<dbReference type="SUPFAM" id="SSF50692">
    <property type="entry name" value="ADC-like"/>
    <property type="match status" value="1"/>
</dbReference>
<dbReference type="Gene3D" id="3.30.2070.10">
    <property type="entry name" value="Formate dehydrogenase/DMSO reductase"/>
    <property type="match status" value="1"/>
</dbReference>
<dbReference type="Gene3D" id="3.40.50.740">
    <property type="match status" value="1"/>
</dbReference>
<comment type="similarity">
    <text evidence="1">Belongs to the prokaryotic molybdopterin-containing oxidoreductase family.</text>
</comment>
<reference evidence="6 7" key="1">
    <citation type="submission" date="2017-03" db="EMBL/GenBank/DDBJ databases">
        <title>Whole genome sequences of fourteen strains of Bradyrhizobium canariense and one strain of Bradyrhizobium japonicum isolated from Lupinus (Papilionoideae: Genisteae) species in Algeria.</title>
        <authorList>
            <person name="Crovadore J."/>
            <person name="Chekireb D."/>
            <person name="Brachmann A."/>
            <person name="Chablais R."/>
            <person name="Cochard B."/>
            <person name="Lefort F."/>
        </authorList>
    </citation>
    <scope>NUCLEOTIDE SEQUENCE [LARGE SCALE GENOMIC DNA]</scope>
    <source>
        <strain evidence="6 7">UBMA197</strain>
    </source>
</reference>
<comment type="caution">
    <text evidence="6">The sequence shown here is derived from an EMBL/GenBank/DDBJ whole genome shotgun (WGS) entry which is preliminary data.</text>
</comment>
<keyword evidence="2" id="KW-0479">Metal-binding</keyword>
<evidence type="ECO:0000256" key="4">
    <source>
        <dbReference type="ARBA" id="ARBA00023014"/>
    </source>
</evidence>
<feature type="domain" description="4Fe-4S Mo/W bis-MGD-type" evidence="5">
    <location>
        <begin position="6"/>
        <end position="64"/>
    </location>
</feature>
<dbReference type="InterPro" id="IPR009010">
    <property type="entry name" value="Asp_de-COase-like_dom_sf"/>
</dbReference>
<evidence type="ECO:0000313" key="7">
    <source>
        <dbReference type="Proteomes" id="UP000193335"/>
    </source>
</evidence>
<evidence type="ECO:0000256" key="3">
    <source>
        <dbReference type="ARBA" id="ARBA00023004"/>
    </source>
</evidence>
<dbReference type="Pfam" id="PF04879">
    <property type="entry name" value="Molybdop_Fe4S4"/>
    <property type="match status" value="1"/>
</dbReference>
<keyword evidence="4" id="KW-0411">Iron-sulfur</keyword>
<dbReference type="Gene3D" id="3.40.228.10">
    <property type="entry name" value="Dimethylsulfoxide Reductase, domain 2"/>
    <property type="match status" value="1"/>
</dbReference>
<dbReference type="InterPro" id="IPR050612">
    <property type="entry name" value="Prok_Mopterin_Oxidored"/>
</dbReference>
<proteinExistence type="inferred from homology"/>
<organism evidence="6 7">
    <name type="scientific">Bradyrhizobium japonicum</name>
    <dbReference type="NCBI Taxonomy" id="375"/>
    <lineage>
        <taxon>Bacteria</taxon>
        <taxon>Pseudomonadati</taxon>
        <taxon>Pseudomonadota</taxon>
        <taxon>Alphaproteobacteria</taxon>
        <taxon>Hyphomicrobiales</taxon>
        <taxon>Nitrobacteraceae</taxon>
        <taxon>Bradyrhizobium</taxon>
    </lineage>
</organism>
<dbReference type="PANTHER" id="PTHR43742">
    <property type="entry name" value="TRIMETHYLAMINE-N-OXIDE REDUCTASE"/>
    <property type="match status" value="1"/>
</dbReference>
<dbReference type="Pfam" id="PF01568">
    <property type="entry name" value="Molydop_binding"/>
    <property type="match status" value="1"/>
</dbReference>
<dbReference type="Proteomes" id="UP000193335">
    <property type="component" value="Unassembled WGS sequence"/>
</dbReference>
<dbReference type="PROSITE" id="PS51669">
    <property type="entry name" value="4FE4S_MOW_BIS_MGD"/>
    <property type="match status" value="1"/>
</dbReference>
<dbReference type="GO" id="GO:0046872">
    <property type="term" value="F:metal ion binding"/>
    <property type="evidence" value="ECO:0007669"/>
    <property type="project" value="UniProtKB-KW"/>
</dbReference>
<dbReference type="PANTHER" id="PTHR43742:SF6">
    <property type="entry name" value="OXIDOREDUCTASE YYAE-RELATED"/>
    <property type="match status" value="1"/>
</dbReference>
<dbReference type="GO" id="GO:0051536">
    <property type="term" value="F:iron-sulfur cluster binding"/>
    <property type="evidence" value="ECO:0007669"/>
    <property type="project" value="UniProtKB-KW"/>
</dbReference>
<dbReference type="AlphaFoldDB" id="A0A1Y2JKP1"/>
<dbReference type="GO" id="GO:0043546">
    <property type="term" value="F:molybdopterin cofactor binding"/>
    <property type="evidence" value="ECO:0007669"/>
    <property type="project" value="InterPro"/>
</dbReference>
<dbReference type="GO" id="GO:0016491">
    <property type="term" value="F:oxidoreductase activity"/>
    <property type="evidence" value="ECO:0007669"/>
    <property type="project" value="InterPro"/>
</dbReference>
<dbReference type="CDD" id="cd02775">
    <property type="entry name" value="MopB_CT"/>
    <property type="match status" value="1"/>
</dbReference>
<evidence type="ECO:0000256" key="2">
    <source>
        <dbReference type="ARBA" id="ARBA00022723"/>
    </source>
</evidence>
<name>A0A1Y2JKP1_BRAJP</name>